<dbReference type="EMBL" id="JAAOAO010000565">
    <property type="protein sequence ID" value="KAF5536418.1"/>
    <property type="molecule type" value="Genomic_DNA"/>
</dbReference>
<dbReference type="AlphaFoldDB" id="A0A8H5II57"/>
<dbReference type="SUPFAM" id="SSF52540">
    <property type="entry name" value="P-loop containing nucleoside triphosphate hydrolases"/>
    <property type="match status" value="1"/>
</dbReference>
<protein>
    <submittedName>
        <fullName evidence="2">P-loop containing protein</fullName>
    </submittedName>
</protein>
<sequence>MLTPSLLQQADDNATTLTINTTTMSSNAHIPNIYIIGPQSTGKTTLVNELQADLEHGLVDLSIDKPQIVSEVARTVLAKHKYSAEDILTSQTRCFELQQLILEAQASFEKEALKTSSWFISDRSGFDPLVYAKRYAAAGAVQRLQKLEAWKQVKARMETSLIVVCEAGTPWLMDDGVRLMPGNETEWMQVFDDFCEMLDEVGLEYSVVPRTVLDISERAELVWVKWNERRQSLTSGQSDEQ</sequence>
<dbReference type="InterPro" id="IPR027417">
    <property type="entry name" value="P-loop_NTPase"/>
</dbReference>
<evidence type="ECO:0000313" key="3">
    <source>
        <dbReference type="Proteomes" id="UP000574317"/>
    </source>
</evidence>
<evidence type="ECO:0000313" key="2">
    <source>
        <dbReference type="EMBL" id="KAF5536418.1"/>
    </source>
</evidence>
<gene>
    <name evidence="2" type="ORF">FNAPI_11760</name>
</gene>
<organism evidence="2 3">
    <name type="scientific">Fusarium napiforme</name>
    <dbReference type="NCBI Taxonomy" id="42672"/>
    <lineage>
        <taxon>Eukaryota</taxon>
        <taxon>Fungi</taxon>
        <taxon>Dikarya</taxon>
        <taxon>Ascomycota</taxon>
        <taxon>Pezizomycotina</taxon>
        <taxon>Sordariomycetes</taxon>
        <taxon>Hypocreomycetidae</taxon>
        <taxon>Hypocreales</taxon>
        <taxon>Nectriaceae</taxon>
        <taxon>Fusarium</taxon>
        <taxon>Fusarium fujikuroi species complex</taxon>
    </lineage>
</organism>
<feature type="domain" description="NadR/Ttd14 AAA" evidence="1">
    <location>
        <begin position="33"/>
        <end position="211"/>
    </location>
</feature>
<name>A0A8H5II57_9HYPO</name>
<dbReference type="Gene3D" id="3.40.50.300">
    <property type="entry name" value="P-loop containing nucleotide triphosphate hydrolases"/>
    <property type="match status" value="1"/>
</dbReference>
<reference evidence="2 3" key="1">
    <citation type="submission" date="2020-05" db="EMBL/GenBank/DDBJ databases">
        <title>Identification and distribution of gene clusters putatively required for synthesis of sphingolipid metabolism inhibitors in phylogenetically diverse species of the filamentous fungus Fusarium.</title>
        <authorList>
            <person name="Kim H.-S."/>
            <person name="Busman M."/>
            <person name="Brown D.W."/>
            <person name="Divon H."/>
            <person name="Uhlig S."/>
            <person name="Proctor R.H."/>
        </authorList>
    </citation>
    <scope>NUCLEOTIDE SEQUENCE [LARGE SCALE GENOMIC DNA]</scope>
    <source>
        <strain evidence="2 3">NRRL 25196</strain>
    </source>
</reference>
<accession>A0A8H5II57</accession>
<dbReference type="Pfam" id="PF13521">
    <property type="entry name" value="AAA_28"/>
    <property type="match status" value="1"/>
</dbReference>
<dbReference type="Proteomes" id="UP000574317">
    <property type="component" value="Unassembled WGS sequence"/>
</dbReference>
<evidence type="ECO:0000259" key="1">
    <source>
        <dbReference type="Pfam" id="PF13521"/>
    </source>
</evidence>
<proteinExistence type="predicted"/>
<comment type="caution">
    <text evidence="2">The sequence shown here is derived from an EMBL/GenBank/DDBJ whole genome shotgun (WGS) entry which is preliminary data.</text>
</comment>
<dbReference type="InterPro" id="IPR038727">
    <property type="entry name" value="NadR/Ttd14_AAA_dom"/>
</dbReference>
<keyword evidence="3" id="KW-1185">Reference proteome</keyword>